<comment type="caution">
    <text evidence="3">The sequence shown here is derived from an EMBL/GenBank/DDBJ whole genome shotgun (WGS) entry which is preliminary data.</text>
</comment>
<keyword evidence="1" id="KW-0812">Transmembrane</keyword>
<name>A0ABT2EH36_9GAMM</name>
<dbReference type="EMBL" id="JAJISC010000008">
    <property type="protein sequence ID" value="MCS2610794.1"/>
    <property type="molecule type" value="Genomic_DNA"/>
</dbReference>
<dbReference type="Pfam" id="PF07811">
    <property type="entry name" value="TadE"/>
    <property type="match status" value="1"/>
</dbReference>
<dbReference type="InterPro" id="IPR012495">
    <property type="entry name" value="TadE-like_dom"/>
</dbReference>
<keyword evidence="4" id="KW-1185">Reference proteome</keyword>
<evidence type="ECO:0000313" key="3">
    <source>
        <dbReference type="EMBL" id="MCS2610794.1"/>
    </source>
</evidence>
<proteinExistence type="predicted"/>
<protein>
    <submittedName>
        <fullName evidence="3">Pilus assembly protein</fullName>
    </submittedName>
</protein>
<feature type="transmembrane region" description="Helical" evidence="1">
    <location>
        <begin position="12"/>
        <end position="36"/>
    </location>
</feature>
<evidence type="ECO:0000256" key="1">
    <source>
        <dbReference type="SAM" id="Phobius"/>
    </source>
</evidence>
<keyword evidence="1" id="KW-0472">Membrane</keyword>
<sequence>MNSTRTEKQQGVVAIEFAAIFLLFFSLVYATIAFGFPAVTRMGLQHYAVEAGRAAMKVDPHYGDQSSVLERVGHEIERTINAGWVPPQWRNQCALPNDSSEWSLLPNTDYGYWRLEPNTPLNRIARYQFYICIQADTPIVPPLRLSSELVFPPQLDANGNPWVRGYTITTL</sequence>
<keyword evidence="1" id="KW-1133">Transmembrane helix</keyword>
<accession>A0ABT2EH36</accession>
<dbReference type="Proteomes" id="UP001165542">
    <property type="component" value="Unassembled WGS sequence"/>
</dbReference>
<evidence type="ECO:0000313" key="4">
    <source>
        <dbReference type="Proteomes" id="UP001165542"/>
    </source>
</evidence>
<feature type="domain" description="TadE-like" evidence="2">
    <location>
        <begin position="11"/>
        <end position="53"/>
    </location>
</feature>
<organism evidence="3 4">
    <name type="scientific">Halomonas dongshanensis</name>
    <dbReference type="NCBI Taxonomy" id="2890835"/>
    <lineage>
        <taxon>Bacteria</taxon>
        <taxon>Pseudomonadati</taxon>
        <taxon>Pseudomonadota</taxon>
        <taxon>Gammaproteobacteria</taxon>
        <taxon>Oceanospirillales</taxon>
        <taxon>Halomonadaceae</taxon>
        <taxon>Halomonas</taxon>
    </lineage>
</organism>
<dbReference type="RefSeq" id="WP_259037291.1">
    <property type="nucleotide sequence ID" value="NZ_JAJISC010000008.1"/>
</dbReference>
<gene>
    <name evidence="3" type="ORF">LLY24_15875</name>
</gene>
<evidence type="ECO:0000259" key="2">
    <source>
        <dbReference type="Pfam" id="PF07811"/>
    </source>
</evidence>
<reference evidence="3" key="1">
    <citation type="submission" date="2021-11" db="EMBL/GenBank/DDBJ databases">
        <title>Halomonas sp., isolated from a coastal aquaculture zone in Dongshan Bay.</title>
        <authorList>
            <person name="Lin W."/>
        </authorList>
    </citation>
    <scope>NUCLEOTIDE SEQUENCE</scope>
    <source>
        <strain evidence="3">Yzlin-01</strain>
    </source>
</reference>